<keyword evidence="1 5" id="KW-0808">Transferase</keyword>
<evidence type="ECO:0000256" key="4">
    <source>
        <dbReference type="ARBA" id="ARBA00022777"/>
    </source>
</evidence>
<dbReference type="InterPro" id="IPR027417">
    <property type="entry name" value="P-loop_NTPase"/>
</dbReference>
<dbReference type="EC" id="2.7.4.3" evidence="6"/>
<comment type="subunit">
    <text evidence="6">Monomer.</text>
</comment>
<comment type="caution">
    <text evidence="7">The sequence shown here is derived from an EMBL/GenBank/DDBJ whole genome shotgun (WGS) entry which is preliminary data.</text>
</comment>
<evidence type="ECO:0000256" key="2">
    <source>
        <dbReference type="ARBA" id="ARBA00022727"/>
    </source>
</evidence>
<dbReference type="PATRIC" id="fig|883078.3.peg.726"/>
<keyword evidence="2" id="KW-0545">Nucleotide biosynthesis</keyword>
<dbReference type="AlphaFoldDB" id="K8PJ92"/>
<evidence type="ECO:0000256" key="5">
    <source>
        <dbReference type="RuleBase" id="RU003330"/>
    </source>
</evidence>
<dbReference type="HOGENOM" id="CLU_3163762_0_0_5"/>
<evidence type="ECO:0000256" key="1">
    <source>
        <dbReference type="ARBA" id="ARBA00022679"/>
    </source>
</evidence>
<keyword evidence="8" id="KW-1185">Reference proteome</keyword>
<dbReference type="Gene3D" id="3.40.50.300">
    <property type="entry name" value="P-loop containing nucleotide triphosphate hydrolases"/>
    <property type="match status" value="1"/>
</dbReference>
<comment type="catalytic activity">
    <reaction evidence="6">
        <text>AMP + ATP = 2 ADP</text>
        <dbReference type="Rhea" id="RHEA:12973"/>
        <dbReference type="ChEBI" id="CHEBI:30616"/>
        <dbReference type="ChEBI" id="CHEBI:456215"/>
        <dbReference type="ChEBI" id="CHEBI:456216"/>
        <dbReference type="EC" id="2.7.4.3"/>
    </reaction>
</comment>
<dbReference type="GO" id="GO:0005737">
    <property type="term" value="C:cytoplasm"/>
    <property type="evidence" value="ECO:0007669"/>
    <property type="project" value="UniProtKB-SubCell"/>
</dbReference>
<dbReference type="Proteomes" id="UP000001096">
    <property type="component" value="Unassembled WGS sequence"/>
</dbReference>
<dbReference type="Pfam" id="PF00406">
    <property type="entry name" value="ADK"/>
    <property type="match status" value="1"/>
</dbReference>
<organism evidence="7 8">
    <name type="scientific">Afipia broomeae ATCC 49717</name>
    <dbReference type="NCBI Taxonomy" id="883078"/>
    <lineage>
        <taxon>Bacteria</taxon>
        <taxon>Pseudomonadati</taxon>
        <taxon>Pseudomonadota</taxon>
        <taxon>Alphaproteobacteria</taxon>
        <taxon>Hyphomicrobiales</taxon>
        <taxon>Nitrobacteraceae</taxon>
        <taxon>Afipia</taxon>
    </lineage>
</organism>
<dbReference type="InterPro" id="IPR000850">
    <property type="entry name" value="Adenylat/UMP-CMP_kin"/>
</dbReference>
<dbReference type="EMBL" id="AGWX01000001">
    <property type="protein sequence ID" value="EKS41611.1"/>
    <property type="molecule type" value="Genomic_DNA"/>
</dbReference>
<accession>K8PJ92</accession>
<dbReference type="GO" id="GO:0004017">
    <property type="term" value="F:AMP kinase activity"/>
    <property type="evidence" value="ECO:0007669"/>
    <property type="project" value="UniProtKB-EC"/>
</dbReference>
<evidence type="ECO:0000256" key="6">
    <source>
        <dbReference type="RuleBase" id="RU003331"/>
    </source>
</evidence>
<reference evidence="7 8" key="1">
    <citation type="submission" date="2012-04" db="EMBL/GenBank/DDBJ databases">
        <title>The Genome Sequence of Afipia broomeae ATCC 49717.</title>
        <authorList>
            <consortium name="The Broad Institute Genome Sequencing Platform"/>
            <person name="Earl A."/>
            <person name="Ward D."/>
            <person name="Feldgarden M."/>
            <person name="Gevers D."/>
            <person name="Huys G."/>
            <person name="Walker B."/>
            <person name="Young S.K."/>
            <person name="Zeng Q."/>
            <person name="Gargeya S."/>
            <person name="Fitzgerald M."/>
            <person name="Haas B."/>
            <person name="Abouelleil A."/>
            <person name="Alvarado L."/>
            <person name="Arachchi H.M."/>
            <person name="Berlin A."/>
            <person name="Chapman S.B."/>
            <person name="Goldberg J."/>
            <person name="Griggs A."/>
            <person name="Gujja S."/>
            <person name="Hansen M."/>
            <person name="Howarth C."/>
            <person name="Imamovic A."/>
            <person name="Larimer J."/>
            <person name="McCowen C."/>
            <person name="Montmayeur A."/>
            <person name="Murphy C."/>
            <person name="Neiman D."/>
            <person name="Pearson M."/>
            <person name="Priest M."/>
            <person name="Roberts A."/>
            <person name="Saif S."/>
            <person name="Shea T."/>
            <person name="Sisk P."/>
            <person name="Sykes S."/>
            <person name="Wortman J."/>
            <person name="Nusbaum C."/>
            <person name="Birren B."/>
        </authorList>
    </citation>
    <scope>NUCLEOTIDE SEQUENCE [LARGE SCALE GENOMIC DNA]</scope>
    <source>
        <strain evidence="7 8">ATCC 49717</strain>
    </source>
</reference>
<evidence type="ECO:0000313" key="8">
    <source>
        <dbReference type="Proteomes" id="UP000001096"/>
    </source>
</evidence>
<sequence length="47" mass="5604">MLDRIMIRAREMQQAGGDVRLDDNHEALKVRLHTYDEQTAPLIEYYQ</sequence>
<evidence type="ECO:0000256" key="3">
    <source>
        <dbReference type="ARBA" id="ARBA00022741"/>
    </source>
</evidence>
<gene>
    <name evidence="7" type="ORF">HMPREF9695_00703</name>
</gene>
<comment type="similarity">
    <text evidence="5">Belongs to the adenylate kinase family.</text>
</comment>
<dbReference type="PRINTS" id="PR00094">
    <property type="entry name" value="ADENYLTKNASE"/>
</dbReference>
<evidence type="ECO:0000313" key="7">
    <source>
        <dbReference type="EMBL" id="EKS41611.1"/>
    </source>
</evidence>
<comment type="subcellular location">
    <subcellularLocation>
        <location evidence="6">Cytoplasm</location>
    </subcellularLocation>
</comment>
<dbReference type="GO" id="GO:0005524">
    <property type="term" value="F:ATP binding"/>
    <property type="evidence" value="ECO:0007669"/>
    <property type="project" value="UniProtKB-KW"/>
</dbReference>
<name>K8PJ92_9BRAD</name>
<keyword evidence="3 6" id="KW-0547">Nucleotide-binding</keyword>
<keyword evidence="4 5" id="KW-0418">Kinase</keyword>
<protein>
    <recommendedName>
        <fullName evidence="6">Adenylate kinase</fullName>
        <ecNumber evidence="6">2.7.4.3</ecNumber>
    </recommendedName>
</protein>
<keyword evidence="6" id="KW-0067">ATP-binding</keyword>
<proteinExistence type="inferred from homology"/>